<dbReference type="InterPro" id="IPR004837">
    <property type="entry name" value="NaCa_Exmemb"/>
</dbReference>
<keyword evidence="4 5" id="KW-0472">Membrane</keyword>
<dbReference type="STRING" id="52441.SAMN05216302_103622"/>
<sequence>MLLTILLIWLKFLACAVLIGIAGTKLTRYADIIADKTGLSGSWIGLILLSTVTSLPELITGISALTLADVPDIAVGSIMGSCVFNLVILVILDYLLRGQSIYHRASLNHVLSAAFGVVLIAFAGLSILLSSLSSFMNFTFIGAYTPIIILCYLVAMRALFVHEHSRVEQSVKRIASRYPDITLTRAYTGYLLASLVVVMAGIYLPFASTQLAEVMGWNNTFVGTLFVAIATSLPELAVTIAAVRINALDMALANLLGSNLFNIVILAINDVIFLKGALFSYISPIHAVSAFSAAVMTGIVMIGLIYRPRSQVFMNIGWVSLSLLMLYLFNTYVLYIHH</sequence>
<evidence type="ECO:0000259" key="6">
    <source>
        <dbReference type="Pfam" id="PF01699"/>
    </source>
</evidence>
<keyword evidence="3 5" id="KW-1133">Transmembrane helix</keyword>
<dbReference type="GO" id="GO:0005886">
    <property type="term" value="C:plasma membrane"/>
    <property type="evidence" value="ECO:0007669"/>
    <property type="project" value="TreeGrafter"/>
</dbReference>
<dbReference type="GO" id="GO:0005262">
    <property type="term" value="F:calcium channel activity"/>
    <property type="evidence" value="ECO:0007669"/>
    <property type="project" value="TreeGrafter"/>
</dbReference>
<accession>A0A1I4FG78</accession>
<protein>
    <submittedName>
        <fullName evidence="7">Cation:H+ antiporter</fullName>
    </submittedName>
</protein>
<dbReference type="InterPro" id="IPR044880">
    <property type="entry name" value="NCX_ion-bd_dom_sf"/>
</dbReference>
<feature type="domain" description="Sodium/calcium exchanger membrane region" evidence="6">
    <location>
        <begin position="9"/>
        <end position="148"/>
    </location>
</feature>
<name>A0A1I4FG78_9PROT</name>
<feature type="transmembrane region" description="Helical" evidence="5">
    <location>
        <begin position="318"/>
        <end position="337"/>
    </location>
</feature>
<dbReference type="Proteomes" id="UP000199533">
    <property type="component" value="Unassembled WGS sequence"/>
</dbReference>
<evidence type="ECO:0000256" key="2">
    <source>
        <dbReference type="ARBA" id="ARBA00022692"/>
    </source>
</evidence>
<evidence type="ECO:0000256" key="5">
    <source>
        <dbReference type="SAM" id="Phobius"/>
    </source>
</evidence>
<comment type="subcellular location">
    <subcellularLocation>
        <location evidence="1">Membrane</location>
        <topology evidence="1">Multi-pass membrane protein</topology>
    </subcellularLocation>
</comment>
<proteinExistence type="predicted"/>
<dbReference type="Pfam" id="PF01699">
    <property type="entry name" value="Na_Ca_ex"/>
    <property type="match status" value="2"/>
</dbReference>
<dbReference type="PANTHER" id="PTHR10846:SF8">
    <property type="entry name" value="INNER MEMBRANE PROTEIN YRBG"/>
    <property type="match status" value="1"/>
</dbReference>
<evidence type="ECO:0000256" key="3">
    <source>
        <dbReference type="ARBA" id="ARBA00022989"/>
    </source>
</evidence>
<dbReference type="RefSeq" id="WP_090702366.1">
    <property type="nucleotide sequence ID" value="NZ_FOSP01000036.1"/>
</dbReference>
<dbReference type="Gene3D" id="1.20.1420.30">
    <property type="entry name" value="NCX, central ion-binding region"/>
    <property type="match status" value="1"/>
</dbReference>
<dbReference type="GO" id="GO:0008273">
    <property type="term" value="F:calcium, potassium:sodium antiporter activity"/>
    <property type="evidence" value="ECO:0007669"/>
    <property type="project" value="TreeGrafter"/>
</dbReference>
<dbReference type="AlphaFoldDB" id="A0A1I4FG78"/>
<feature type="transmembrane region" description="Helical" evidence="5">
    <location>
        <begin position="259"/>
        <end position="282"/>
    </location>
</feature>
<dbReference type="GO" id="GO:0006874">
    <property type="term" value="P:intracellular calcium ion homeostasis"/>
    <property type="evidence" value="ECO:0007669"/>
    <property type="project" value="TreeGrafter"/>
</dbReference>
<evidence type="ECO:0000313" key="8">
    <source>
        <dbReference type="Proteomes" id="UP000199533"/>
    </source>
</evidence>
<dbReference type="PANTHER" id="PTHR10846">
    <property type="entry name" value="SODIUM/POTASSIUM/CALCIUM EXCHANGER"/>
    <property type="match status" value="1"/>
</dbReference>
<feature type="transmembrane region" description="Helical" evidence="5">
    <location>
        <begin position="107"/>
        <end position="129"/>
    </location>
</feature>
<dbReference type="EMBL" id="FOSP01000036">
    <property type="protein sequence ID" value="SFL15937.1"/>
    <property type="molecule type" value="Genomic_DNA"/>
</dbReference>
<feature type="transmembrane region" description="Helical" evidence="5">
    <location>
        <begin position="141"/>
        <end position="161"/>
    </location>
</feature>
<gene>
    <name evidence="7" type="ORF">SAMN05216302_103622</name>
</gene>
<reference evidence="8" key="1">
    <citation type="submission" date="2016-10" db="EMBL/GenBank/DDBJ databases">
        <authorList>
            <person name="Varghese N."/>
            <person name="Submissions S."/>
        </authorList>
    </citation>
    <scope>NUCLEOTIDE SEQUENCE [LARGE SCALE GENOMIC DNA]</scope>
    <source>
        <strain evidence="8">Nm69</strain>
    </source>
</reference>
<evidence type="ECO:0000313" key="7">
    <source>
        <dbReference type="EMBL" id="SFL15937.1"/>
    </source>
</evidence>
<feature type="transmembrane region" description="Helical" evidence="5">
    <location>
        <begin position="73"/>
        <end position="95"/>
    </location>
</feature>
<evidence type="ECO:0000256" key="4">
    <source>
        <dbReference type="ARBA" id="ARBA00023136"/>
    </source>
</evidence>
<dbReference type="OrthoDB" id="9794225at2"/>
<feature type="transmembrane region" description="Helical" evidence="5">
    <location>
        <begin position="6"/>
        <end position="23"/>
    </location>
</feature>
<keyword evidence="8" id="KW-1185">Reference proteome</keyword>
<feature type="transmembrane region" description="Helical" evidence="5">
    <location>
        <begin position="182"/>
        <end position="204"/>
    </location>
</feature>
<evidence type="ECO:0000256" key="1">
    <source>
        <dbReference type="ARBA" id="ARBA00004141"/>
    </source>
</evidence>
<feature type="transmembrane region" description="Helical" evidence="5">
    <location>
        <begin position="43"/>
        <end position="67"/>
    </location>
</feature>
<organism evidence="7 8">
    <name type="scientific">Nitrosomonas aestuarii</name>
    <dbReference type="NCBI Taxonomy" id="52441"/>
    <lineage>
        <taxon>Bacteria</taxon>
        <taxon>Pseudomonadati</taxon>
        <taxon>Pseudomonadota</taxon>
        <taxon>Betaproteobacteria</taxon>
        <taxon>Nitrosomonadales</taxon>
        <taxon>Nitrosomonadaceae</taxon>
        <taxon>Nitrosomonas</taxon>
    </lineage>
</organism>
<feature type="domain" description="Sodium/calcium exchanger membrane region" evidence="6">
    <location>
        <begin position="190"/>
        <end position="333"/>
    </location>
</feature>
<dbReference type="InterPro" id="IPR004481">
    <property type="entry name" value="K/Na/Ca-exchanger"/>
</dbReference>
<keyword evidence="2 5" id="KW-0812">Transmembrane</keyword>
<feature type="transmembrane region" description="Helical" evidence="5">
    <location>
        <begin position="288"/>
        <end position="306"/>
    </location>
</feature>
<feature type="transmembrane region" description="Helical" evidence="5">
    <location>
        <begin position="224"/>
        <end position="247"/>
    </location>
</feature>